<evidence type="ECO:0000256" key="1">
    <source>
        <dbReference type="SAM" id="MobiDB-lite"/>
    </source>
</evidence>
<keyword evidence="3" id="KW-1185">Reference proteome</keyword>
<reference evidence="2" key="1">
    <citation type="journal article" date="2019" name="bioRxiv">
        <title>The Genome of the Zebra Mussel, Dreissena polymorpha: A Resource for Invasive Species Research.</title>
        <authorList>
            <person name="McCartney M.A."/>
            <person name="Auch B."/>
            <person name="Kono T."/>
            <person name="Mallez S."/>
            <person name="Zhang Y."/>
            <person name="Obille A."/>
            <person name="Becker A."/>
            <person name="Abrahante J.E."/>
            <person name="Garbe J."/>
            <person name="Badalamenti J.P."/>
            <person name="Herman A."/>
            <person name="Mangelson H."/>
            <person name="Liachko I."/>
            <person name="Sullivan S."/>
            <person name="Sone E.D."/>
            <person name="Koren S."/>
            <person name="Silverstein K.A.T."/>
            <person name="Beckman K.B."/>
            <person name="Gohl D.M."/>
        </authorList>
    </citation>
    <scope>NUCLEOTIDE SEQUENCE</scope>
    <source>
        <strain evidence="2">Duluth1</strain>
        <tissue evidence="2">Whole animal</tissue>
    </source>
</reference>
<accession>A0A9D4DNH2</accession>
<sequence length="93" mass="10789">MKACKRLRQLEYHTCQMSRSRQWKLDAEDFHHSRCGRCLEHWALKEESGRLQSTPWARQLNEHQVGSGEDAANQIGSHRRQGSDWPSLPAPPP</sequence>
<reference evidence="2" key="2">
    <citation type="submission" date="2020-11" db="EMBL/GenBank/DDBJ databases">
        <authorList>
            <person name="McCartney M.A."/>
            <person name="Auch B."/>
            <person name="Kono T."/>
            <person name="Mallez S."/>
            <person name="Becker A."/>
            <person name="Gohl D.M."/>
            <person name="Silverstein K.A.T."/>
            <person name="Koren S."/>
            <person name="Bechman K.B."/>
            <person name="Herman A."/>
            <person name="Abrahante J.E."/>
            <person name="Garbe J."/>
        </authorList>
    </citation>
    <scope>NUCLEOTIDE SEQUENCE</scope>
    <source>
        <strain evidence="2">Duluth1</strain>
        <tissue evidence="2">Whole animal</tissue>
    </source>
</reference>
<comment type="caution">
    <text evidence="2">The sequence shown here is derived from an EMBL/GenBank/DDBJ whole genome shotgun (WGS) entry which is preliminary data.</text>
</comment>
<feature type="region of interest" description="Disordered" evidence="1">
    <location>
        <begin position="63"/>
        <end position="93"/>
    </location>
</feature>
<organism evidence="2 3">
    <name type="scientific">Dreissena polymorpha</name>
    <name type="common">Zebra mussel</name>
    <name type="synonym">Mytilus polymorpha</name>
    <dbReference type="NCBI Taxonomy" id="45954"/>
    <lineage>
        <taxon>Eukaryota</taxon>
        <taxon>Metazoa</taxon>
        <taxon>Spiralia</taxon>
        <taxon>Lophotrochozoa</taxon>
        <taxon>Mollusca</taxon>
        <taxon>Bivalvia</taxon>
        <taxon>Autobranchia</taxon>
        <taxon>Heteroconchia</taxon>
        <taxon>Euheterodonta</taxon>
        <taxon>Imparidentia</taxon>
        <taxon>Neoheterodontei</taxon>
        <taxon>Myida</taxon>
        <taxon>Dreissenoidea</taxon>
        <taxon>Dreissenidae</taxon>
        <taxon>Dreissena</taxon>
    </lineage>
</organism>
<dbReference type="Proteomes" id="UP000828390">
    <property type="component" value="Unassembled WGS sequence"/>
</dbReference>
<gene>
    <name evidence="2" type="ORF">DPMN_187132</name>
</gene>
<proteinExistence type="predicted"/>
<dbReference type="AlphaFoldDB" id="A0A9D4DNH2"/>
<name>A0A9D4DNH2_DREPO</name>
<protein>
    <submittedName>
        <fullName evidence="2">Uncharacterized protein</fullName>
    </submittedName>
</protein>
<evidence type="ECO:0000313" key="3">
    <source>
        <dbReference type="Proteomes" id="UP000828390"/>
    </source>
</evidence>
<dbReference type="EMBL" id="JAIWYP010000010">
    <property type="protein sequence ID" value="KAH3752511.1"/>
    <property type="molecule type" value="Genomic_DNA"/>
</dbReference>
<evidence type="ECO:0000313" key="2">
    <source>
        <dbReference type="EMBL" id="KAH3752511.1"/>
    </source>
</evidence>